<reference evidence="1 2" key="1">
    <citation type="submission" date="2019-02" db="EMBL/GenBank/DDBJ databases">
        <authorList>
            <person name="Goldberg S.R."/>
            <person name="Haltli B.A."/>
            <person name="Correa H."/>
            <person name="Russell K.G."/>
        </authorList>
    </citation>
    <scope>NUCLEOTIDE SEQUENCE [LARGE SCALE GENOMIC DNA]</scope>
    <source>
        <strain evidence="1 2">JCM 16186</strain>
    </source>
</reference>
<dbReference type="Proteomes" id="UP000798808">
    <property type="component" value="Unassembled WGS sequence"/>
</dbReference>
<organism evidence="1 2">
    <name type="scientific">Fulvivirga kasyanovii</name>
    <dbReference type="NCBI Taxonomy" id="396812"/>
    <lineage>
        <taxon>Bacteria</taxon>
        <taxon>Pseudomonadati</taxon>
        <taxon>Bacteroidota</taxon>
        <taxon>Cytophagia</taxon>
        <taxon>Cytophagales</taxon>
        <taxon>Fulvivirgaceae</taxon>
        <taxon>Fulvivirga</taxon>
    </lineage>
</organism>
<dbReference type="PROSITE" id="PS00228">
    <property type="entry name" value="TUBULIN_B_AUTOREG"/>
    <property type="match status" value="1"/>
</dbReference>
<evidence type="ECO:0000313" key="1">
    <source>
        <dbReference type="EMBL" id="MTI25560.1"/>
    </source>
</evidence>
<evidence type="ECO:0008006" key="3">
    <source>
        <dbReference type="Google" id="ProtNLM"/>
    </source>
</evidence>
<keyword evidence="2" id="KW-1185">Reference proteome</keyword>
<sequence>MREIRVVDRIEQIDRFIQTGQAGKAKDLAKKLGVSKRCVFSMLKIMKEDFKAPVVFDNKLKTYRYTKEGGIVVAFVTDNT</sequence>
<dbReference type="InterPro" id="IPR036388">
    <property type="entry name" value="WH-like_DNA-bd_sf"/>
</dbReference>
<proteinExistence type="predicted"/>
<comment type="caution">
    <text evidence="1">The sequence shown here is derived from an EMBL/GenBank/DDBJ whole genome shotgun (WGS) entry which is preliminary data.</text>
</comment>
<evidence type="ECO:0000313" key="2">
    <source>
        <dbReference type="Proteomes" id="UP000798808"/>
    </source>
</evidence>
<dbReference type="EMBL" id="SMLW01000524">
    <property type="protein sequence ID" value="MTI25560.1"/>
    <property type="molecule type" value="Genomic_DNA"/>
</dbReference>
<dbReference type="RefSeq" id="WP_155171787.1">
    <property type="nucleotide sequence ID" value="NZ_BAAAFL010000012.1"/>
</dbReference>
<accession>A0ABW9RRG7</accession>
<dbReference type="Gene3D" id="1.10.10.10">
    <property type="entry name" value="Winged helix-like DNA-binding domain superfamily/Winged helix DNA-binding domain"/>
    <property type="match status" value="1"/>
</dbReference>
<dbReference type="InterPro" id="IPR013838">
    <property type="entry name" value="Beta-tubulin_BS"/>
</dbReference>
<protein>
    <recommendedName>
        <fullName evidence="3">HTH domain-containing protein</fullName>
    </recommendedName>
</protein>
<name>A0ABW9RRG7_9BACT</name>
<gene>
    <name evidence="1" type="ORF">E1163_11450</name>
</gene>